<evidence type="ECO:0000256" key="5">
    <source>
        <dbReference type="ARBA" id="ARBA00022692"/>
    </source>
</evidence>
<keyword evidence="11" id="KW-1185">Reference proteome</keyword>
<keyword evidence="5 9" id="KW-0812">Transmembrane</keyword>
<dbReference type="CDD" id="cd06550">
    <property type="entry name" value="TM_ABC_iron-siderophores_like"/>
    <property type="match status" value="1"/>
</dbReference>
<dbReference type="InterPro" id="IPR037294">
    <property type="entry name" value="ABC_BtuC-like"/>
</dbReference>
<evidence type="ECO:0000313" key="10">
    <source>
        <dbReference type="EMBL" id="WZK90664.1"/>
    </source>
</evidence>
<dbReference type="Pfam" id="PF01032">
    <property type="entry name" value="FecCD"/>
    <property type="match status" value="1"/>
</dbReference>
<proteinExistence type="inferred from homology"/>
<protein>
    <submittedName>
        <fullName evidence="10">Iron ABC transporter permease</fullName>
    </submittedName>
</protein>
<evidence type="ECO:0000256" key="9">
    <source>
        <dbReference type="SAM" id="Phobius"/>
    </source>
</evidence>
<feature type="transmembrane region" description="Helical" evidence="9">
    <location>
        <begin position="311"/>
        <end position="333"/>
    </location>
</feature>
<feature type="transmembrane region" description="Helical" evidence="9">
    <location>
        <begin position="339"/>
        <end position="358"/>
    </location>
</feature>
<sequence>MAAPDGIWSTKAKGAAHAAPDATHATHYDTGMRRRLTRLAGAIVMLSALTIADILTGPAMLGLSDVLSGMFTPSQAAPMTRVIVQDIRLPMSLMAILVGMSLGTAGVHMQTILGNPLASPYTLGFSAAAGFGAALAILTGVTLPVLPWLTVPLSAFAMCVLAAALVFAVSKMRAMRAETMVLAGIATLFLFQSAQSLVQYMAAPEVLQAIVFWLFGSLLKSSWNNVPIVAVVFAVTTLAVLPNLWQLTALRLGDARAAALGVDVSALRIKLFAVVALLTAGAVAFVGTIGFVGLVAPHIARMLVGEDQRILLPMAALMGAITMTGASVASKLISPGGVIPIGIVTALIGVPFLFFLILRGQRSHW</sequence>
<evidence type="ECO:0000256" key="6">
    <source>
        <dbReference type="ARBA" id="ARBA00022989"/>
    </source>
</evidence>
<feature type="transmembrane region" description="Helical" evidence="9">
    <location>
        <begin position="271"/>
        <end position="299"/>
    </location>
</feature>
<evidence type="ECO:0000256" key="4">
    <source>
        <dbReference type="ARBA" id="ARBA00022475"/>
    </source>
</evidence>
<keyword evidence="7 9" id="KW-0472">Membrane</keyword>
<evidence type="ECO:0000313" key="11">
    <source>
        <dbReference type="Proteomes" id="UP001623232"/>
    </source>
</evidence>
<dbReference type="PANTHER" id="PTHR30472:SF25">
    <property type="entry name" value="ABC TRANSPORTER PERMEASE PROTEIN MJ0876-RELATED"/>
    <property type="match status" value="1"/>
</dbReference>
<keyword evidence="6 9" id="KW-1133">Transmembrane helix</keyword>
<evidence type="ECO:0000256" key="2">
    <source>
        <dbReference type="ARBA" id="ARBA00007935"/>
    </source>
</evidence>
<dbReference type="RefSeq" id="WP_406649620.1">
    <property type="nucleotide sequence ID" value="NZ_CP123584.1"/>
</dbReference>
<evidence type="ECO:0000256" key="1">
    <source>
        <dbReference type="ARBA" id="ARBA00004651"/>
    </source>
</evidence>
<dbReference type="Proteomes" id="UP001623232">
    <property type="component" value="Chromosome"/>
</dbReference>
<feature type="compositionally biased region" description="Low complexity" evidence="8">
    <location>
        <begin position="10"/>
        <end position="20"/>
    </location>
</feature>
<dbReference type="InterPro" id="IPR000522">
    <property type="entry name" value="ABC_transptr_permease_BtuC"/>
</dbReference>
<dbReference type="Gene3D" id="1.10.3470.10">
    <property type="entry name" value="ABC transporter involved in vitamin B12 uptake, BtuC"/>
    <property type="match status" value="1"/>
</dbReference>
<evidence type="ECO:0000256" key="3">
    <source>
        <dbReference type="ARBA" id="ARBA00022448"/>
    </source>
</evidence>
<feature type="transmembrane region" description="Helical" evidence="9">
    <location>
        <begin position="89"/>
        <end position="109"/>
    </location>
</feature>
<evidence type="ECO:0000256" key="8">
    <source>
        <dbReference type="SAM" id="MobiDB-lite"/>
    </source>
</evidence>
<dbReference type="PANTHER" id="PTHR30472">
    <property type="entry name" value="FERRIC ENTEROBACTIN TRANSPORT SYSTEM PERMEASE PROTEIN"/>
    <property type="match status" value="1"/>
</dbReference>
<comment type="subcellular location">
    <subcellularLocation>
        <location evidence="1">Cell membrane</location>
        <topology evidence="1">Multi-pass membrane protein</topology>
    </subcellularLocation>
</comment>
<accession>A0ABZ2XX33</accession>
<reference evidence="10 11" key="1">
    <citation type="submission" date="2023-04" db="EMBL/GenBank/DDBJ databases">
        <title>Complete genome sequence of Alisedimentitalea scapharcae.</title>
        <authorList>
            <person name="Rong J.-C."/>
            <person name="Yi M.-L."/>
            <person name="Zhao Q."/>
        </authorList>
    </citation>
    <scope>NUCLEOTIDE SEQUENCE [LARGE SCALE GENOMIC DNA]</scope>
    <source>
        <strain evidence="10 11">KCTC 42119</strain>
    </source>
</reference>
<keyword evidence="4" id="KW-1003">Cell membrane</keyword>
<feature type="transmembrane region" description="Helical" evidence="9">
    <location>
        <begin position="149"/>
        <end position="170"/>
    </location>
</feature>
<dbReference type="EMBL" id="CP123584">
    <property type="protein sequence ID" value="WZK90664.1"/>
    <property type="molecule type" value="Genomic_DNA"/>
</dbReference>
<name>A0ABZ2XX33_9RHOB</name>
<comment type="similarity">
    <text evidence="2">Belongs to the binding-protein-dependent transport system permease family. FecCD subfamily.</text>
</comment>
<feature type="transmembrane region" description="Helical" evidence="9">
    <location>
        <begin position="226"/>
        <end position="245"/>
    </location>
</feature>
<feature type="transmembrane region" description="Helical" evidence="9">
    <location>
        <begin position="121"/>
        <end position="143"/>
    </location>
</feature>
<keyword evidence="3" id="KW-0813">Transport</keyword>
<feature type="region of interest" description="Disordered" evidence="8">
    <location>
        <begin position="1"/>
        <end position="20"/>
    </location>
</feature>
<feature type="transmembrane region" description="Helical" evidence="9">
    <location>
        <begin position="177"/>
        <end position="194"/>
    </location>
</feature>
<gene>
    <name evidence="10" type="ORF">QEZ52_08990</name>
</gene>
<organism evidence="10 11">
    <name type="scientific">Aliisedimentitalea scapharcae</name>
    <dbReference type="NCBI Taxonomy" id="1524259"/>
    <lineage>
        <taxon>Bacteria</taxon>
        <taxon>Pseudomonadati</taxon>
        <taxon>Pseudomonadota</taxon>
        <taxon>Alphaproteobacteria</taxon>
        <taxon>Rhodobacterales</taxon>
        <taxon>Roseobacteraceae</taxon>
        <taxon>Aliisedimentitalea</taxon>
    </lineage>
</organism>
<evidence type="ECO:0000256" key="7">
    <source>
        <dbReference type="ARBA" id="ARBA00023136"/>
    </source>
</evidence>
<dbReference type="SUPFAM" id="SSF81345">
    <property type="entry name" value="ABC transporter involved in vitamin B12 uptake, BtuC"/>
    <property type="match status" value="1"/>
</dbReference>
<feature type="transmembrane region" description="Helical" evidence="9">
    <location>
        <begin position="39"/>
        <end position="61"/>
    </location>
</feature>